<keyword evidence="6 8" id="KW-1133">Transmembrane helix</keyword>
<evidence type="ECO:0000256" key="8">
    <source>
        <dbReference type="SAM" id="Phobius"/>
    </source>
</evidence>
<dbReference type="Gene3D" id="1.20.1740.10">
    <property type="entry name" value="Amino acid/polyamine transporter I"/>
    <property type="match status" value="1"/>
</dbReference>
<comment type="subcellular location">
    <subcellularLocation>
        <location evidence="1">Membrane</location>
        <topology evidence="1">Multi-pass membrane protein</topology>
    </subcellularLocation>
</comment>
<evidence type="ECO:0000256" key="6">
    <source>
        <dbReference type="ARBA" id="ARBA00022989"/>
    </source>
</evidence>
<sequence>MKQSTKVTITPGQLALFIIQTQVGVGVLSMPYSVFDAGAKTDGWISIILAGVLVQVMVFVFMLLAKRFPTLNLYEILEGVFGKWLGKFFTFLHIIYFISVGILILILFSSILDIWAFPNTPQSIKIGLAVLTATYLAKENVRIIARFHVVVSILMVLIIAITFTAFTHIDVRYILPIGHTGVTNIVMSVKAAMLSLLGFELFIILFSSTEGSLKQKVKAATLANATVTFTYAYLAIVCYLFFSPEELAFVPEPILYLIKSFSFVVVERTDLIFISIWIVSVMTSFIGYLYIASLGVASLFNKSSHSPFVFIIAVLIFVFSVTPHNVLSIATISGVIGNAGTIFSFFVPIFILLVAITFKRKEQKNDQAKKRGVPS</sequence>
<feature type="transmembrane region" description="Helical" evidence="8">
    <location>
        <begin position="336"/>
        <end position="358"/>
    </location>
</feature>
<dbReference type="Pfam" id="PF03845">
    <property type="entry name" value="Spore_permease"/>
    <property type="match status" value="1"/>
</dbReference>
<comment type="caution">
    <text evidence="9">The sequence shown here is derived from an EMBL/GenBank/DDBJ whole genome shotgun (WGS) entry which is preliminary data.</text>
</comment>
<evidence type="ECO:0000256" key="4">
    <source>
        <dbReference type="ARBA" id="ARBA00022544"/>
    </source>
</evidence>
<evidence type="ECO:0000256" key="7">
    <source>
        <dbReference type="ARBA" id="ARBA00023136"/>
    </source>
</evidence>
<dbReference type="PANTHER" id="PTHR34975:SF2">
    <property type="entry name" value="SPORE GERMINATION PROTEIN A2"/>
    <property type="match status" value="1"/>
</dbReference>
<evidence type="ECO:0000256" key="2">
    <source>
        <dbReference type="ARBA" id="ARBA00007998"/>
    </source>
</evidence>
<keyword evidence="5 8" id="KW-0812">Transmembrane</keyword>
<evidence type="ECO:0000256" key="5">
    <source>
        <dbReference type="ARBA" id="ARBA00022692"/>
    </source>
</evidence>
<dbReference type="NCBIfam" id="TIGR00912">
    <property type="entry name" value="2A0309"/>
    <property type="match status" value="1"/>
</dbReference>
<feature type="transmembrane region" description="Helical" evidence="8">
    <location>
        <begin position="84"/>
        <end position="108"/>
    </location>
</feature>
<reference evidence="9 10" key="1">
    <citation type="submission" date="2023-10" db="EMBL/GenBank/DDBJ databases">
        <title>Screening of Alkalihalobacillus lindianensis BZ-TG-R113 and Its Alleviation of Salt Stress on Rapeseed Growth.</title>
        <authorList>
            <person name="Zhao B."/>
            <person name="Guo T."/>
        </authorList>
    </citation>
    <scope>NUCLEOTIDE SEQUENCE [LARGE SCALE GENOMIC DNA]</scope>
    <source>
        <strain evidence="9 10">BZ-TG-R113</strain>
    </source>
</reference>
<feature type="transmembrane region" description="Helical" evidence="8">
    <location>
        <begin position="271"/>
        <end position="296"/>
    </location>
</feature>
<keyword evidence="10" id="KW-1185">Reference proteome</keyword>
<feature type="transmembrane region" description="Helical" evidence="8">
    <location>
        <begin position="219"/>
        <end position="242"/>
    </location>
</feature>
<proteinExistence type="inferred from homology"/>
<name>A0ABU3X5R6_9BACI</name>
<keyword evidence="3" id="KW-0813">Transport</keyword>
<feature type="transmembrane region" description="Helical" evidence="8">
    <location>
        <begin position="149"/>
        <end position="169"/>
    </location>
</feature>
<dbReference type="Proteomes" id="UP001287282">
    <property type="component" value="Unassembled WGS sequence"/>
</dbReference>
<keyword evidence="4" id="KW-0309">Germination</keyword>
<comment type="similarity">
    <text evidence="2">Belongs to the amino acid-polyamine-organocation (APC) superfamily. Spore germination protein (SGP) (TC 2.A.3.9) family.</text>
</comment>
<evidence type="ECO:0000256" key="3">
    <source>
        <dbReference type="ARBA" id="ARBA00022448"/>
    </source>
</evidence>
<keyword evidence="7 8" id="KW-0472">Membrane</keyword>
<organism evidence="9 10">
    <name type="scientific">Alkalihalophilus lindianensis</name>
    <dbReference type="NCBI Taxonomy" id="1630542"/>
    <lineage>
        <taxon>Bacteria</taxon>
        <taxon>Bacillati</taxon>
        <taxon>Bacillota</taxon>
        <taxon>Bacilli</taxon>
        <taxon>Bacillales</taxon>
        <taxon>Bacillaceae</taxon>
        <taxon>Alkalihalophilus</taxon>
    </lineage>
</organism>
<evidence type="ECO:0000313" key="10">
    <source>
        <dbReference type="Proteomes" id="UP001287282"/>
    </source>
</evidence>
<dbReference type="PANTHER" id="PTHR34975">
    <property type="entry name" value="SPORE GERMINATION PROTEIN A2"/>
    <property type="match status" value="1"/>
</dbReference>
<evidence type="ECO:0000256" key="1">
    <source>
        <dbReference type="ARBA" id="ARBA00004141"/>
    </source>
</evidence>
<accession>A0ABU3X5R6</accession>
<dbReference type="RefSeq" id="WP_317120549.1">
    <property type="nucleotide sequence ID" value="NZ_JAWJBA010000001.1"/>
</dbReference>
<dbReference type="EMBL" id="JAWJBA010000001">
    <property type="protein sequence ID" value="MDV2683230.1"/>
    <property type="molecule type" value="Genomic_DNA"/>
</dbReference>
<feature type="transmembrane region" description="Helical" evidence="8">
    <location>
        <begin position="308"/>
        <end position="330"/>
    </location>
</feature>
<feature type="transmembrane region" description="Helical" evidence="8">
    <location>
        <begin position="44"/>
        <end position="64"/>
    </location>
</feature>
<gene>
    <name evidence="9" type="ORF">RYX56_02470</name>
</gene>
<evidence type="ECO:0000313" key="9">
    <source>
        <dbReference type="EMBL" id="MDV2683230.1"/>
    </source>
</evidence>
<protein>
    <submittedName>
        <fullName evidence="9">GerAB/ArcD/ProY family transporter</fullName>
    </submittedName>
</protein>
<dbReference type="InterPro" id="IPR004761">
    <property type="entry name" value="Spore_GerAB"/>
</dbReference>
<feature type="transmembrane region" description="Helical" evidence="8">
    <location>
        <begin position="189"/>
        <end position="207"/>
    </location>
</feature>